<organism evidence="1 2">
    <name type="scientific">Ameca splendens</name>
    <dbReference type="NCBI Taxonomy" id="208324"/>
    <lineage>
        <taxon>Eukaryota</taxon>
        <taxon>Metazoa</taxon>
        <taxon>Chordata</taxon>
        <taxon>Craniata</taxon>
        <taxon>Vertebrata</taxon>
        <taxon>Euteleostomi</taxon>
        <taxon>Actinopterygii</taxon>
        <taxon>Neopterygii</taxon>
        <taxon>Teleostei</taxon>
        <taxon>Neoteleostei</taxon>
        <taxon>Acanthomorphata</taxon>
        <taxon>Ovalentaria</taxon>
        <taxon>Atherinomorphae</taxon>
        <taxon>Cyprinodontiformes</taxon>
        <taxon>Goodeidae</taxon>
        <taxon>Ameca</taxon>
    </lineage>
</organism>
<gene>
    <name evidence="1" type="ORF">AMECASPLE_030537</name>
</gene>
<proteinExistence type="predicted"/>
<evidence type="ECO:0000313" key="2">
    <source>
        <dbReference type="Proteomes" id="UP001469553"/>
    </source>
</evidence>
<keyword evidence="2" id="KW-1185">Reference proteome</keyword>
<protein>
    <submittedName>
        <fullName evidence="1">Uncharacterized protein</fullName>
    </submittedName>
</protein>
<evidence type="ECO:0000313" key="1">
    <source>
        <dbReference type="EMBL" id="MEQ2285324.1"/>
    </source>
</evidence>
<name>A0ABV0XUY9_9TELE</name>
<comment type="caution">
    <text evidence="1">The sequence shown here is derived from an EMBL/GenBank/DDBJ whole genome shotgun (WGS) entry which is preliminary data.</text>
</comment>
<sequence length="115" mass="12974">MRGFPAIKYDLKHFLGCCHHFLKYGKFLLHRDYLIENKALELMSSQAKHSWPLTPRELDLPAEPEAPCAWLHLSDITHHSLDEASLFPPTSSLLLSIGSGRDLKMKVYLGGSSPC</sequence>
<accession>A0ABV0XUY9</accession>
<dbReference type="EMBL" id="JAHRIP010013059">
    <property type="protein sequence ID" value="MEQ2285324.1"/>
    <property type="molecule type" value="Genomic_DNA"/>
</dbReference>
<dbReference type="Proteomes" id="UP001469553">
    <property type="component" value="Unassembled WGS sequence"/>
</dbReference>
<reference evidence="1 2" key="1">
    <citation type="submission" date="2021-06" db="EMBL/GenBank/DDBJ databases">
        <authorList>
            <person name="Palmer J.M."/>
        </authorList>
    </citation>
    <scope>NUCLEOTIDE SEQUENCE [LARGE SCALE GENOMIC DNA]</scope>
    <source>
        <strain evidence="1 2">AS_MEX2019</strain>
        <tissue evidence="1">Muscle</tissue>
    </source>
</reference>